<evidence type="ECO:0000256" key="1">
    <source>
        <dbReference type="SAM" id="Phobius"/>
    </source>
</evidence>
<reference evidence="2 3" key="1">
    <citation type="submission" date="2020-03" db="EMBL/GenBank/DDBJ databases">
        <title>Sequencing the genomes of 1000 actinobacteria strains.</title>
        <authorList>
            <person name="Klenk H.-P."/>
        </authorList>
    </citation>
    <scope>NUCLEOTIDE SEQUENCE [LARGE SCALE GENOMIC DNA]</scope>
    <source>
        <strain evidence="2 3">DSM 44556</strain>
    </source>
</reference>
<keyword evidence="1" id="KW-1133">Transmembrane helix</keyword>
<proteinExistence type="predicted"/>
<organism evidence="2 3">
    <name type="scientific">Mycolicibacterium fluoranthenivorans</name>
    <dbReference type="NCBI Taxonomy" id="258505"/>
    <lineage>
        <taxon>Bacteria</taxon>
        <taxon>Bacillati</taxon>
        <taxon>Actinomycetota</taxon>
        <taxon>Actinomycetes</taxon>
        <taxon>Mycobacteriales</taxon>
        <taxon>Mycobacteriaceae</taxon>
        <taxon>Mycolicibacterium</taxon>
    </lineage>
</organism>
<dbReference type="EMBL" id="JAANOW010000001">
    <property type="protein sequence ID" value="NIH96021.1"/>
    <property type="molecule type" value="Genomic_DNA"/>
</dbReference>
<gene>
    <name evidence="2" type="ORF">FHU31_002977</name>
</gene>
<comment type="caution">
    <text evidence="2">The sequence shown here is derived from an EMBL/GenBank/DDBJ whole genome shotgun (WGS) entry which is preliminary data.</text>
</comment>
<dbReference type="AlphaFoldDB" id="A0A7X5U089"/>
<dbReference type="RefSeq" id="WP_234901197.1">
    <property type="nucleotide sequence ID" value="NZ_JAANOW010000001.1"/>
</dbReference>
<evidence type="ECO:0000313" key="2">
    <source>
        <dbReference type="EMBL" id="NIH96021.1"/>
    </source>
</evidence>
<feature type="transmembrane region" description="Helical" evidence="1">
    <location>
        <begin position="219"/>
        <end position="240"/>
    </location>
</feature>
<evidence type="ECO:0000313" key="3">
    <source>
        <dbReference type="Proteomes" id="UP000547444"/>
    </source>
</evidence>
<protein>
    <recommendedName>
        <fullName evidence="4">DUF1345 domain-containing protein</fullName>
    </recommendedName>
</protein>
<sequence>MEPTPQTPAEAFVKRAERIASGAEHHVPSWLRPGEPESRLPVLVAILLAVALQRAVPDRYTVVPRWPLLAMELMLVVLLVAINPLRLSRRTTAARWGSLALTAAITVDNTASAVMLDYWILRGDVSNDAAVLLGSGGAIFVTNILAFALWYWELDRGGPFARHAVEQPYPDFLFPQMTDPDKAKPDWRPTFVDYMYVSFTNVVAFSPTDTMPLARWAKLMMTVQASVAMSTIALVIARAVNVLK</sequence>
<keyword evidence="3" id="KW-1185">Reference proteome</keyword>
<keyword evidence="1" id="KW-0472">Membrane</keyword>
<dbReference type="SUPFAM" id="SSF81324">
    <property type="entry name" value="Voltage-gated potassium channels"/>
    <property type="match status" value="1"/>
</dbReference>
<dbReference type="Proteomes" id="UP000547444">
    <property type="component" value="Unassembled WGS sequence"/>
</dbReference>
<feature type="transmembrane region" description="Helical" evidence="1">
    <location>
        <begin position="132"/>
        <end position="152"/>
    </location>
</feature>
<feature type="transmembrane region" description="Helical" evidence="1">
    <location>
        <begin position="68"/>
        <end position="87"/>
    </location>
</feature>
<evidence type="ECO:0008006" key="4">
    <source>
        <dbReference type="Google" id="ProtNLM"/>
    </source>
</evidence>
<keyword evidence="1" id="KW-0812">Transmembrane</keyword>
<name>A0A7X5U089_9MYCO</name>
<accession>A0A7X5U089</accession>